<dbReference type="GO" id="GO:0005524">
    <property type="term" value="F:ATP binding"/>
    <property type="evidence" value="ECO:0007669"/>
    <property type="project" value="UniProtKB-KW"/>
</dbReference>
<comment type="catalytic activity">
    <reaction evidence="8">
        <text>ATP + H2O + polyamine-[polyamine-binding protein]Side 1 = ADP + phosphate + polyamineSide 2 + [polyamine-binding protein]Side 1.</text>
        <dbReference type="EC" id="7.6.2.11"/>
    </reaction>
</comment>
<evidence type="ECO:0000313" key="11">
    <source>
        <dbReference type="Proteomes" id="UP000718278"/>
    </source>
</evidence>
<evidence type="ECO:0000256" key="5">
    <source>
        <dbReference type="ARBA" id="ARBA00022840"/>
    </source>
</evidence>
<dbReference type="EMBL" id="JADIJS010000003">
    <property type="protein sequence ID" value="MBO1040923.1"/>
    <property type="molecule type" value="Genomic_DNA"/>
</dbReference>
<dbReference type="Pfam" id="PF08402">
    <property type="entry name" value="TOBE_2"/>
    <property type="match status" value="1"/>
</dbReference>
<evidence type="ECO:0000256" key="8">
    <source>
        <dbReference type="RuleBase" id="RU364083"/>
    </source>
</evidence>
<evidence type="ECO:0000256" key="4">
    <source>
        <dbReference type="ARBA" id="ARBA00022741"/>
    </source>
</evidence>
<dbReference type="PANTHER" id="PTHR42781:SF4">
    <property type="entry name" value="SPERMIDINE_PUTRESCINE IMPORT ATP-BINDING PROTEIN POTA"/>
    <property type="match status" value="1"/>
</dbReference>
<evidence type="ECO:0000256" key="7">
    <source>
        <dbReference type="ARBA" id="ARBA00023136"/>
    </source>
</evidence>
<comment type="function">
    <text evidence="8">Part of the ABC transporter complex PotABCD involved in spermidine/putrescine import. Responsible for energy coupling to the transport system.</text>
</comment>
<dbReference type="InterPro" id="IPR017871">
    <property type="entry name" value="ABC_transporter-like_CS"/>
</dbReference>
<dbReference type="InterPro" id="IPR003439">
    <property type="entry name" value="ABC_transporter-like_ATP-bd"/>
</dbReference>
<proteinExistence type="inferred from homology"/>
<keyword evidence="2 8" id="KW-0813">Transport</keyword>
<evidence type="ECO:0000256" key="6">
    <source>
        <dbReference type="ARBA" id="ARBA00022967"/>
    </source>
</evidence>
<dbReference type="SMART" id="SM00382">
    <property type="entry name" value="AAA"/>
    <property type="match status" value="1"/>
</dbReference>
<dbReference type="InterPro" id="IPR012340">
    <property type="entry name" value="NA-bd_OB-fold"/>
</dbReference>
<dbReference type="Gene3D" id="3.40.50.300">
    <property type="entry name" value="P-loop containing nucleotide triphosphate hydrolases"/>
    <property type="match status" value="1"/>
</dbReference>
<dbReference type="Gene3D" id="2.40.50.100">
    <property type="match status" value="1"/>
</dbReference>
<keyword evidence="7 8" id="KW-0472">Membrane</keyword>
<evidence type="ECO:0000256" key="3">
    <source>
        <dbReference type="ARBA" id="ARBA00022475"/>
    </source>
</evidence>
<dbReference type="InterPro" id="IPR027417">
    <property type="entry name" value="P-loop_NTPase"/>
</dbReference>
<dbReference type="InterPro" id="IPR013611">
    <property type="entry name" value="Transp-assoc_OB_typ2"/>
</dbReference>
<dbReference type="SUPFAM" id="SSF50331">
    <property type="entry name" value="MOP-like"/>
    <property type="match status" value="1"/>
</dbReference>
<protein>
    <recommendedName>
        <fullName evidence="8">Spermidine/putrescine import ATP-binding protein PotA</fullName>
        <ecNumber evidence="8">7.6.2.11</ecNumber>
    </recommendedName>
</protein>
<keyword evidence="3 8" id="KW-1003">Cell membrane</keyword>
<comment type="subcellular location">
    <subcellularLocation>
        <location evidence="1">Cell inner membrane</location>
    </subcellularLocation>
</comment>
<dbReference type="Gene3D" id="2.40.50.140">
    <property type="entry name" value="Nucleic acid-binding proteins"/>
    <property type="match status" value="1"/>
</dbReference>
<accession>A0ABS3K4F2</accession>
<evidence type="ECO:0000256" key="2">
    <source>
        <dbReference type="ARBA" id="ARBA00022448"/>
    </source>
</evidence>
<dbReference type="PROSITE" id="PS50893">
    <property type="entry name" value="ABC_TRANSPORTER_2"/>
    <property type="match status" value="1"/>
</dbReference>
<dbReference type="EC" id="7.6.2.11" evidence="8"/>
<sequence length="373" mass="41009">MIGQQMSLTGIQKQYGSAWAVRGLDLEVSKGEFLSIVGPSGSGKTSLLNMIAGFEMPSAGQILIGGERVTHLPPNKRQIGMVFQKYALFPHLTVRQNVSFPLEMRTKMSRLERERRVCEMLDLVELGDFGERLPSQLSGGQQQRVAVARALVFNPPVILMDEPLGALDKKLRENMQLEIKRIQERLGATVIYVTHDQEEALTMSDRVAVMQNGQLEQIDTPEGLYRNPVSSFVADFIGTMNFLPAVKIGEKVGAAVLRIGEHTVIDLPITSLNTSLSNQDIDRKLTLAFRPEHVSLEQGGNAASSAIQGEIEADIFMGSTNTYVVKLNDCSDAQIRVQSAANTASAFKRGDRVSLRLNNQSVHAFASRERDAA</sequence>
<reference evidence="10 11" key="1">
    <citation type="submission" date="2020-10" db="EMBL/GenBank/DDBJ databases">
        <title>Genomic characterization of underground lake bacteria from Wind Cave National Park: Insight into the archetypical LuxI/LuxR and identification of LuxR solos.</title>
        <authorList>
            <person name="Wengert P.C."/>
            <person name="Savka M.A."/>
        </authorList>
    </citation>
    <scope>NUCLEOTIDE SEQUENCE [LARGE SCALE GENOMIC DNA]</scope>
    <source>
        <strain evidence="10 11">SD316</strain>
    </source>
</reference>
<evidence type="ECO:0000313" key="10">
    <source>
        <dbReference type="EMBL" id="MBO1040923.1"/>
    </source>
</evidence>
<keyword evidence="6 8" id="KW-1278">Translocase</keyword>
<keyword evidence="5 8" id="KW-0067">ATP-binding</keyword>
<dbReference type="InterPro" id="IPR003593">
    <property type="entry name" value="AAA+_ATPase"/>
</dbReference>
<dbReference type="InterPro" id="IPR008995">
    <property type="entry name" value="Mo/tungstate-bd_C_term_dom"/>
</dbReference>
<comment type="caution">
    <text evidence="10">The sequence shown here is derived from an EMBL/GenBank/DDBJ whole genome shotgun (WGS) entry which is preliminary data.</text>
</comment>
<organism evidence="10 11">
    <name type="scientific">Brucella pituitosa</name>
    <dbReference type="NCBI Taxonomy" id="571256"/>
    <lineage>
        <taxon>Bacteria</taxon>
        <taxon>Pseudomonadati</taxon>
        <taxon>Pseudomonadota</taxon>
        <taxon>Alphaproteobacteria</taxon>
        <taxon>Hyphomicrobiales</taxon>
        <taxon>Brucellaceae</taxon>
        <taxon>Brucella/Ochrobactrum group</taxon>
        <taxon>Brucella</taxon>
    </lineage>
</organism>
<dbReference type="NCBIfam" id="TIGR01187">
    <property type="entry name" value="potA"/>
    <property type="match status" value="1"/>
</dbReference>
<comment type="similarity">
    <text evidence="8">Belongs to the ABC transporter superfamily. Spermidine/putrescine importer (TC 3.A.1.11.1) family.</text>
</comment>
<dbReference type="PROSITE" id="PS00211">
    <property type="entry name" value="ABC_TRANSPORTER_1"/>
    <property type="match status" value="1"/>
</dbReference>
<dbReference type="SUPFAM" id="SSF52540">
    <property type="entry name" value="P-loop containing nucleoside triphosphate hydrolases"/>
    <property type="match status" value="1"/>
</dbReference>
<keyword evidence="4 8" id="KW-0547">Nucleotide-binding</keyword>
<evidence type="ECO:0000256" key="1">
    <source>
        <dbReference type="ARBA" id="ARBA00004533"/>
    </source>
</evidence>
<name>A0ABS3K4F2_9HYPH</name>
<dbReference type="InterPro" id="IPR050093">
    <property type="entry name" value="ABC_SmlMolc_Importer"/>
</dbReference>
<dbReference type="PANTHER" id="PTHR42781">
    <property type="entry name" value="SPERMIDINE/PUTRESCINE IMPORT ATP-BINDING PROTEIN POTA"/>
    <property type="match status" value="1"/>
</dbReference>
<dbReference type="InterPro" id="IPR005893">
    <property type="entry name" value="PotA-like"/>
</dbReference>
<comment type="subunit">
    <text evidence="8">The complex is composed of two ATP-binding proteins (PotA), two transmembrane proteins (PotB and PotC) and a solute-binding protein (PotD).</text>
</comment>
<keyword evidence="11" id="KW-1185">Reference proteome</keyword>
<feature type="domain" description="ABC transporter" evidence="9">
    <location>
        <begin position="6"/>
        <end position="237"/>
    </location>
</feature>
<dbReference type="RefSeq" id="WP_207489296.1">
    <property type="nucleotide sequence ID" value="NZ_JADIJS010000003.1"/>
</dbReference>
<gene>
    <name evidence="8" type="primary">potA</name>
    <name evidence="10" type="ORF">IPV26_14740</name>
</gene>
<dbReference type="Pfam" id="PF00005">
    <property type="entry name" value="ABC_tran"/>
    <property type="match status" value="1"/>
</dbReference>
<dbReference type="Proteomes" id="UP000718278">
    <property type="component" value="Unassembled WGS sequence"/>
</dbReference>
<evidence type="ECO:0000259" key="9">
    <source>
        <dbReference type="PROSITE" id="PS50893"/>
    </source>
</evidence>